<proteinExistence type="predicted"/>
<evidence type="ECO:0000313" key="3">
    <source>
        <dbReference type="Proteomes" id="UP000050514"/>
    </source>
</evidence>
<dbReference type="EMBL" id="LGHJ01000023">
    <property type="protein sequence ID" value="KPL72473.1"/>
    <property type="molecule type" value="Genomic_DNA"/>
</dbReference>
<dbReference type="InterPro" id="IPR019554">
    <property type="entry name" value="Soluble_ligand-bd"/>
</dbReference>
<dbReference type="Pfam" id="PF10531">
    <property type="entry name" value="SLBB"/>
    <property type="match status" value="1"/>
</dbReference>
<comment type="caution">
    <text evidence="2">The sequence shown here is derived from an EMBL/GenBank/DDBJ whole genome shotgun (WGS) entry which is preliminary data.</text>
</comment>
<feature type="domain" description="Helix-hairpin-helix DNA-binding motif class 1" evidence="1">
    <location>
        <begin position="160"/>
        <end position="179"/>
    </location>
</feature>
<dbReference type="Gene3D" id="3.10.560.10">
    <property type="entry name" value="Outer membrane lipoprotein wza domain like"/>
    <property type="match status" value="1"/>
</dbReference>
<dbReference type="PANTHER" id="PTHR21180:SF32">
    <property type="entry name" value="ENDONUCLEASE_EXONUCLEASE_PHOSPHATASE FAMILY DOMAIN-CONTAINING PROTEIN 1"/>
    <property type="match status" value="1"/>
</dbReference>
<dbReference type="PANTHER" id="PTHR21180">
    <property type="entry name" value="ENDONUCLEASE/EXONUCLEASE/PHOSPHATASE FAMILY DOMAIN-CONTAINING PROTEIN 1"/>
    <property type="match status" value="1"/>
</dbReference>
<dbReference type="Gene3D" id="1.10.150.280">
    <property type="entry name" value="AF1531-like domain"/>
    <property type="match status" value="1"/>
</dbReference>
<dbReference type="Pfam" id="PF12836">
    <property type="entry name" value="HHH_3"/>
    <property type="match status" value="1"/>
</dbReference>
<gene>
    <name evidence="2" type="ORF">AC812_15545</name>
</gene>
<dbReference type="SMART" id="SM00278">
    <property type="entry name" value="HhH1"/>
    <property type="match status" value="2"/>
</dbReference>
<dbReference type="SUPFAM" id="SSF47781">
    <property type="entry name" value="RuvA domain 2-like"/>
    <property type="match status" value="1"/>
</dbReference>
<dbReference type="GO" id="GO:0015627">
    <property type="term" value="C:type II protein secretion system complex"/>
    <property type="evidence" value="ECO:0007669"/>
    <property type="project" value="TreeGrafter"/>
</dbReference>
<evidence type="ECO:0000313" key="2">
    <source>
        <dbReference type="EMBL" id="KPL72473.1"/>
    </source>
</evidence>
<dbReference type="GO" id="GO:0003677">
    <property type="term" value="F:DNA binding"/>
    <property type="evidence" value="ECO:0007669"/>
    <property type="project" value="InterPro"/>
</dbReference>
<dbReference type="AlphaFoldDB" id="A0A0P6X013"/>
<reference evidence="2 3" key="1">
    <citation type="submission" date="2015-07" db="EMBL/GenBank/DDBJ databases">
        <title>Draft genome of Bellilinea caldifistulae DSM 17877.</title>
        <authorList>
            <person name="Hemp J."/>
            <person name="Ward L.M."/>
            <person name="Pace L.A."/>
            <person name="Fischer W.W."/>
        </authorList>
    </citation>
    <scope>NUCLEOTIDE SEQUENCE [LARGE SCALE GENOMIC DNA]</scope>
    <source>
        <strain evidence="2 3">GOMI-1</strain>
    </source>
</reference>
<accession>A0A0P6X013</accession>
<evidence type="ECO:0000259" key="1">
    <source>
        <dbReference type="SMART" id="SM00278"/>
    </source>
</evidence>
<dbReference type="Proteomes" id="UP000050514">
    <property type="component" value="Unassembled WGS sequence"/>
</dbReference>
<dbReference type="GO" id="GO:0006281">
    <property type="term" value="P:DNA repair"/>
    <property type="evidence" value="ECO:0007669"/>
    <property type="project" value="InterPro"/>
</dbReference>
<protein>
    <recommendedName>
        <fullName evidence="1">Helix-hairpin-helix DNA-binding motif class 1 domain-containing protein</fullName>
    </recommendedName>
</protein>
<dbReference type="STRING" id="360411.AC812_15545"/>
<keyword evidence="3" id="KW-1185">Reference proteome</keyword>
<dbReference type="InterPro" id="IPR003583">
    <property type="entry name" value="Hlx-hairpin-Hlx_DNA-bd_motif"/>
</dbReference>
<sequence length="186" mass="19527">MVFGILIGLLAAGLILLISAPSESAPIIILPTPTPSNIAVHVIGEVRQAGVYHLPVGSRVEDALQAAGGLTALADVDQINLAARLNDGQKLVIPTKGEVLSITSLTPTLSSVHANENTPGIVDLNLATQQELENLPGIGIAKAREIIAYRQKNGRFVTIEEIQNVPGIGSAIFEKIKDYITVSNSP</sequence>
<name>A0A0P6X013_9CHLR</name>
<organism evidence="2 3">
    <name type="scientific">Bellilinea caldifistulae</name>
    <dbReference type="NCBI Taxonomy" id="360411"/>
    <lineage>
        <taxon>Bacteria</taxon>
        <taxon>Bacillati</taxon>
        <taxon>Chloroflexota</taxon>
        <taxon>Anaerolineae</taxon>
        <taxon>Anaerolineales</taxon>
        <taxon>Anaerolineaceae</taxon>
        <taxon>Bellilinea</taxon>
    </lineage>
</organism>
<dbReference type="InterPro" id="IPR010994">
    <property type="entry name" value="RuvA_2-like"/>
</dbReference>
<dbReference type="GO" id="GO:0015628">
    <property type="term" value="P:protein secretion by the type II secretion system"/>
    <property type="evidence" value="ECO:0007669"/>
    <property type="project" value="TreeGrafter"/>
</dbReference>
<dbReference type="NCBIfam" id="TIGR00426">
    <property type="entry name" value="competence protein ComEA helix-hairpin-helix repeat region"/>
    <property type="match status" value="1"/>
</dbReference>
<dbReference type="InterPro" id="IPR051675">
    <property type="entry name" value="Endo/Exo/Phosphatase_dom_1"/>
</dbReference>
<feature type="domain" description="Helix-hairpin-helix DNA-binding motif class 1" evidence="1">
    <location>
        <begin position="130"/>
        <end position="149"/>
    </location>
</feature>
<dbReference type="InterPro" id="IPR004509">
    <property type="entry name" value="Competence_ComEA_HhH"/>
</dbReference>